<dbReference type="EMBL" id="CAJOBH010232759">
    <property type="protein sequence ID" value="CAF5077733.1"/>
    <property type="molecule type" value="Genomic_DNA"/>
</dbReference>
<evidence type="ECO:0000313" key="2">
    <source>
        <dbReference type="EMBL" id="CAF1532051.1"/>
    </source>
</evidence>
<feature type="transmembrane region" description="Helical" evidence="1">
    <location>
        <begin position="139"/>
        <end position="161"/>
    </location>
</feature>
<gene>
    <name evidence="3" type="ORF">BYL167_LOCUS61506</name>
    <name evidence="2" type="ORF">CJN711_LOCUS29106</name>
</gene>
<protein>
    <submittedName>
        <fullName evidence="2">Uncharacterized protein</fullName>
    </submittedName>
</protein>
<dbReference type="Proteomes" id="UP000663855">
    <property type="component" value="Unassembled WGS sequence"/>
</dbReference>
<keyword evidence="1" id="KW-0472">Membrane</keyword>
<reference evidence="2" key="1">
    <citation type="submission" date="2021-02" db="EMBL/GenBank/DDBJ databases">
        <authorList>
            <person name="Nowell W R."/>
        </authorList>
    </citation>
    <scope>NUCLEOTIDE SEQUENCE</scope>
</reference>
<feature type="transmembrane region" description="Helical" evidence="1">
    <location>
        <begin position="6"/>
        <end position="22"/>
    </location>
</feature>
<evidence type="ECO:0000313" key="4">
    <source>
        <dbReference type="Proteomes" id="UP000663855"/>
    </source>
</evidence>
<dbReference type="AlphaFoldDB" id="A0A815VHF8"/>
<dbReference type="Proteomes" id="UP000681967">
    <property type="component" value="Unassembled WGS sequence"/>
</dbReference>
<accession>A0A815VHF8</accession>
<keyword evidence="1" id="KW-1133">Transmembrane helix</keyword>
<feature type="transmembrane region" description="Helical" evidence="1">
    <location>
        <begin position="75"/>
        <end position="100"/>
    </location>
</feature>
<comment type="caution">
    <text evidence="2">The sequence shown here is derived from an EMBL/GenBank/DDBJ whole genome shotgun (WGS) entry which is preliminary data.</text>
</comment>
<evidence type="ECO:0000256" key="1">
    <source>
        <dbReference type="SAM" id="Phobius"/>
    </source>
</evidence>
<name>A0A815VHF8_9BILA</name>
<organism evidence="2 4">
    <name type="scientific">Rotaria magnacalcarata</name>
    <dbReference type="NCBI Taxonomy" id="392030"/>
    <lineage>
        <taxon>Eukaryota</taxon>
        <taxon>Metazoa</taxon>
        <taxon>Spiralia</taxon>
        <taxon>Gnathifera</taxon>
        <taxon>Rotifera</taxon>
        <taxon>Eurotatoria</taxon>
        <taxon>Bdelloidea</taxon>
        <taxon>Philodinida</taxon>
        <taxon>Philodinidae</taxon>
        <taxon>Rotaria</taxon>
    </lineage>
</organism>
<evidence type="ECO:0000313" key="3">
    <source>
        <dbReference type="EMBL" id="CAF5077733.1"/>
    </source>
</evidence>
<sequence length="173" mass="19942">MEISTTVTIFFVIFSIQWYYTINRCEKETLSTTRNETSFDRFDKCIKVYSSKGPPFLIELTPAVLEATFTKISEFFIWIFDHKLSIIMFILFGLFLYGVLNRQSDVFRTASDVFYVLRDDLLKATMEISSSFQLALVSLYQVIAVVKLIEIIVIGLFLSGAPPTEKISLKKRV</sequence>
<keyword evidence="1" id="KW-0812">Transmembrane</keyword>
<dbReference type="EMBL" id="CAJNOV010013781">
    <property type="protein sequence ID" value="CAF1532051.1"/>
    <property type="molecule type" value="Genomic_DNA"/>
</dbReference>
<proteinExistence type="predicted"/>